<dbReference type="FunFam" id="1.25.40.10:FF:000031">
    <property type="entry name" value="Pentatricopeptide repeat-containing protein mitochondrial"/>
    <property type="match status" value="1"/>
</dbReference>
<evidence type="ECO:0000256" key="3">
    <source>
        <dbReference type="PROSITE-ProRule" id="PRU00708"/>
    </source>
</evidence>
<sequence length="660" mass="73459">MKTGCLRRLLASLQQSPESPNYTGVGSLIQHCTDHRLLRPGRQLHGRLILLDVRPANYLGSKLITFYAKSGDVGCARQVFDRLPQRNLFTWNAMLIGYSLHDCHREALLLFCSLLCSGLRPDNYTITCLLKACFSSYVDVGQFSAGIHSYVLRNGFDSDIFVLNGLVTAYARMGDLVAARRVFDGMPERDVVSWNAIIGAYAQSGRYEESLKLYDEMGVAGVQPDEVTVVSALQACANLQDLRRGMSIQEEISKGGIAMDTAVWNSLITLYAKCGDLNYAQKLLDEMPKRDPVSWGSIISGYMQYGYCRKAMEIFQTMKNRGENEQPSLSTWNAMIAGLVQNGYHGEVPRMVRDMQLARFRPNSVTISSILPTCSYFSASRTGKEIHAHAIRNSHDQNAYVATALIDMYAKAGSLEEARRTFGWTMVKSAFVWTSIIASYAAHGHAETCFALFREMVDTGTNPDSITLTSVLTACSRAGLISEAQWVFEGMFTSYGISPTAEHRACMVDAYGRAGMLEEAIQFIGRAQEEANPRVWGALLGAALIHNNTAIGEFAANRLFELEPENEGNYILLANIYAQAGKWKDAKIVREMMKEKGLKKSPGCSWIEINKERRRFVVGDKWNAQTEGTCEVSENLLGEMRQACYCSSEEELAVERIECT</sequence>
<feature type="repeat" description="PPR" evidence="3">
    <location>
        <begin position="566"/>
        <end position="600"/>
    </location>
</feature>
<dbReference type="FunFam" id="1.25.40.10:FF:000344">
    <property type="entry name" value="Pentatricopeptide repeat-containing protein"/>
    <property type="match status" value="1"/>
</dbReference>
<feature type="repeat" description="PPR" evidence="3">
    <location>
        <begin position="159"/>
        <end position="189"/>
    </location>
</feature>
<keyword evidence="1" id="KW-0677">Repeat</keyword>
<dbReference type="InterPro" id="IPR011990">
    <property type="entry name" value="TPR-like_helical_dom_sf"/>
</dbReference>
<dbReference type="OrthoDB" id="185373at2759"/>
<dbReference type="EMBL" id="LR721776">
    <property type="protein sequence ID" value="VVV71665.1"/>
    <property type="molecule type" value="Genomic_DNA"/>
</dbReference>
<comment type="similarity">
    <text evidence="2">Belongs to the PPR family. PCMP-E subfamily.</text>
</comment>
<feature type="repeat" description="PPR" evidence="3">
    <location>
        <begin position="464"/>
        <end position="499"/>
    </location>
</feature>
<name>A0A5K0Y1N2_9MAGN</name>
<dbReference type="Pfam" id="PF13041">
    <property type="entry name" value="PPR_2"/>
    <property type="match status" value="3"/>
</dbReference>
<dbReference type="GO" id="GO:0009451">
    <property type="term" value="P:RNA modification"/>
    <property type="evidence" value="ECO:0007669"/>
    <property type="project" value="InterPro"/>
</dbReference>
<proteinExistence type="inferred from homology"/>
<evidence type="ECO:0000256" key="1">
    <source>
        <dbReference type="ARBA" id="ARBA00022737"/>
    </source>
</evidence>
<feature type="repeat" description="PPR" evidence="3">
    <location>
        <begin position="260"/>
        <end position="294"/>
    </location>
</feature>
<reference evidence="4" key="1">
    <citation type="submission" date="2019-09" db="EMBL/GenBank/DDBJ databases">
        <authorList>
            <person name="Zhang L."/>
        </authorList>
    </citation>
    <scope>NUCLEOTIDE SEQUENCE</scope>
</reference>
<feature type="repeat" description="PPR" evidence="3">
    <location>
        <begin position="429"/>
        <end position="463"/>
    </location>
</feature>
<dbReference type="AlphaFoldDB" id="A0A5K0Y1N2"/>
<dbReference type="Gene3D" id="1.25.40.10">
    <property type="entry name" value="Tetratricopeptide repeat domain"/>
    <property type="match status" value="5"/>
</dbReference>
<dbReference type="GO" id="GO:0003723">
    <property type="term" value="F:RNA binding"/>
    <property type="evidence" value="ECO:0007669"/>
    <property type="project" value="InterPro"/>
</dbReference>
<gene>
    <name evidence="4" type="ORF">NYM_LOCUS6192</name>
</gene>
<protein>
    <recommendedName>
        <fullName evidence="5">Pentacotripeptide-repeat region of PRORP domain-containing protein</fullName>
    </recommendedName>
</protein>
<dbReference type="InterPro" id="IPR002885">
    <property type="entry name" value="PPR_rpt"/>
</dbReference>
<dbReference type="Pfam" id="PF20431">
    <property type="entry name" value="E_motif"/>
    <property type="match status" value="1"/>
</dbReference>
<evidence type="ECO:0000256" key="2">
    <source>
        <dbReference type="ARBA" id="ARBA00061659"/>
    </source>
</evidence>
<evidence type="ECO:0000313" key="4">
    <source>
        <dbReference type="EMBL" id="VVV71665.1"/>
    </source>
</evidence>
<accession>A0A5K0Y1N2</accession>
<dbReference type="PANTHER" id="PTHR47926:SF472">
    <property type="entry name" value="REPEAT (PPR) SUPERFAMILY PROTEIN, PUTATIVE-RELATED"/>
    <property type="match status" value="1"/>
</dbReference>
<dbReference type="PROSITE" id="PS51375">
    <property type="entry name" value="PPR"/>
    <property type="match status" value="8"/>
</dbReference>
<dbReference type="FunFam" id="1.25.40.10:FF:000280">
    <property type="entry name" value="Pentatricopeptide repeat-containing protein"/>
    <property type="match status" value="1"/>
</dbReference>
<feature type="repeat" description="PPR" evidence="3">
    <location>
        <begin position="190"/>
        <end position="224"/>
    </location>
</feature>
<dbReference type="PANTHER" id="PTHR47926">
    <property type="entry name" value="PENTATRICOPEPTIDE REPEAT-CONTAINING PROTEIN"/>
    <property type="match status" value="1"/>
</dbReference>
<organism evidence="4">
    <name type="scientific">Nymphaea colorata</name>
    <name type="common">pocket water lily</name>
    <dbReference type="NCBI Taxonomy" id="210225"/>
    <lineage>
        <taxon>Eukaryota</taxon>
        <taxon>Viridiplantae</taxon>
        <taxon>Streptophyta</taxon>
        <taxon>Embryophyta</taxon>
        <taxon>Tracheophyta</taxon>
        <taxon>Spermatophyta</taxon>
        <taxon>Magnoliopsida</taxon>
        <taxon>Nymphaeales</taxon>
        <taxon>Nymphaeaceae</taxon>
        <taxon>Nymphaea</taxon>
    </lineage>
</organism>
<dbReference type="Gramene" id="NC11G0116980.1">
    <property type="protein sequence ID" value="NC11G0116980.1:cds"/>
    <property type="gene ID" value="NC11G0116980"/>
</dbReference>
<dbReference type="InterPro" id="IPR046960">
    <property type="entry name" value="PPR_At4g14850-like_plant"/>
</dbReference>
<dbReference type="Pfam" id="PF01535">
    <property type="entry name" value="PPR"/>
    <property type="match status" value="5"/>
</dbReference>
<dbReference type="SUPFAM" id="SSF48452">
    <property type="entry name" value="TPR-like"/>
    <property type="match status" value="1"/>
</dbReference>
<dbReference type="OMA" id="IQHCTDH"/>
<dbReference type="InterPro" id="IPR046848">
    <property type="entry name" value="E_motif"/>
</dbReference>
<feature type="repeat" description="PPR" evidence="3">
    <location>
        <begin position="328"/>
        <end position="362"/>
    </location>
</feature>
<dbReference type="NCBIfam" id="TIGR00756">
    <property type="entry name" value="PPR"/>
    <property type="match status" value="6"/>
</dbReference>
<evidence type="ECO:0008006" key="5">
    <source>
        <dbReference type="Google" id="ProtNLM"/>
    </source>
</evidence>
<feature type="repeat" description="PPR" evidence="3">
    <location>
        <begin position="87"/>
        <end position="121"/>
    </location>
</feature>